<dbReference type="Proteomes" id="UP000236735">
    <property type="component" value="Unassembled WGS sequence"/>
</dbReference>
<evidence type="ECO:0000313" key="2">
    <source>
        <dbReference type="EMBL" id="SEF70059.1"/>
    </source>
</evidence>
<feature type="chain" id="PRO_5009285741" description="DUF4906 domain-containing protein" evidence="1">
    <location>
        <begin position="18"/>
        <end position="999"/>
    </location>
</feature>
<dbReference type="PROSITE" id="PS51257">
    <property type="entry name" value="PROKAR_LIPOPROTEIN"/>
    <property type="match status" value="1"/>
</dbReference>
<keyword evidence="1" id="KW-0732">Signal</keyword>
<dbReference type="EMBL" id="FNUV01000003">
    <property type="protein sequence ID" value="SEF70059.1"/>
    <property type="molecule type" value="Genomic_DNA"/>
</dbReference>
<evidence type="ECO:0008006" key="4">
    <source>
        <dbReference type="Google" id="ProtNLM"/>
    </source>
</evidence>
<accession>A0A1H5U4T8</accession>
<reference evidence="2 3" key="1">
    <citation type="submission" date="2016-10" db="EMBL/GenBank/DDBJ databases">
        <authorList>
            <person name="de Groot N.N."/>
        </authorList>
    </citation>
    <scope>NUCLEOTIDE SEQUENCE [LARGE SCALE GENOMIC DNA]</scope>
    <source>
        <strain evidence="2 3">AR32</strain>
    </source>
</reference>
<feature type="signal peptide" evidence="1">
    <location>
        <begin position="1"/>
        <end position="17"/>
    </location>
</feature>
<name>A0A1H5U4T8_XYLRU</name>
<protein>
    <recommendedName>
        <fullName evidence="4">DUF4906 domain-containing protein</fullName>
    </recommendedName>
</protein>
<gene>
    <name evidence="2" type="ORF">SAMN05216354_1243</name>
</gene>
<sequence length="999" mass="107970">MRTKHIIQTTLRMAAFAAVFILAVSCTSDMFDQRPNGTGSDSKYAVSFSLGNRHVQTRGTRAAADVSGYERETAITLDNTHHMYAVIFNASDKKWFKTVEINSSDYSNGTFTFDMGQGGDYYMYLVANTVETTKLTGLTAETTEDDFFQIIDETSISDAGIGTTDFLMVSGRQHVNIDLDVTQGPTTTDLDAVLVYRRATRIDIDGSGVTGLQIKKVVMNKRYKDASYLVRADNNNAPAVPANAQGDGYVTTTYQLNGTATTNLIAVTATEQNATGAKVDDDEWQGVIYCYENPTENDTELEITCTIGNVERTTVVPFGTTPVKANTLYTVQLSVEETPTSTAGELSGSITVKDWENVTLTYANLTDTQVPNFTVVSGATASGDNPAAMRVVRTADSDIVLEVTSTGVYGSEVAFLNRTGASFNFSAGGGTITRSSTVTYNESGQIVETFTIHIPTAMAAGLSGSDCLTFAVSNAYNTDARQTFQVVAPSKLLNPLYYVAENNVKDFDTSTKVVTLYTSPDNAGTAQTYNWSDAMTYFAKQTTSYDEYWEGDITDGNSDYKYHLPCRKEWLSIMPVLNPDNGANMFSNAATFTAGGVVYTESACLFGYNAETKTACQYKSYWSSFSTDNVRYAIRFLGTDYCSVWKYQFSTNKVVITSKLIEPIADANTTALSAKMAEITNANYDWTTNEANGDITRTLYAVGYRRAGGNGGSGQADSNLNTNGSYWSTYQSNSSLAFELSFYDGYLSVDENYKKFGVAIRLFHNDGGVTPVVTDPGLALTDGNIAAGYVIADNGLAYASKDQAESYNHTPVALVYQMGNTGNSTYTHGVAIALADASSGAAWKSSNDGTCTVQSSDFSTAKSYMDGLTYTATLVNSSHSGHGHAAATAANGYTPTISGAKWFLPSMGQWCAFFNWCNNGSVVNTEWGWNNNSTSRDNVRSKLNAAGGSSAIVQDATYWSSTEYNTNIAVYVNFDSSTGLRVSGSDKTNALRVRAFLAF</sequence>
<organism evidence="2 3">
    <name type="scientific">Xylanibacter ruminicola</name>
    <name type="common">Prevotella ruminicola</name>
    <dbReference type="NCBI Taxonomy" id="839"/>
    <lineage>
        <taxon>Bacteria</taxon>
        <taxon>Pseudomonadati</taxon>
        <taxon>Bacteroidota</taxon>
        <taxon>Bacteroidia</taxon>
        <taxon>Bacteroidales</taxon>
        <taxon>Prevotellaceae</taxon>
        <taxon>Xylanibacter</taxon>
    </lineage>
</organism>
<evidence type="ECO:0000313" key="3">
    <source>
        <dbReference type="Proteomes" id="UP000236735"/>
    </source>
</evidence>
<dbReference type="RefSeq" id="WP_146063106.1">
    <property type="nucleotide sequence ID" value="NZ_FNUV01000003.1"/>
</dbReference>
<evidence type="ECO:0000256" key="1">
    <source>
        <dbReference type="SAM" id="SignalP"/>
    </source>
</evidence>
<dbReference type="AlphaFoldDB" id="A0A1H5U4T8"/>
<proteinExistence type="predicted"/>